<dbReference type="Pfam" id="PF00392">
    <property type="entry name" value="GntR"/>
    <property type="match status" value="1"/>
</dbReference>
<organism evidence="5 6">
    <name type="scientific">Clostridium neuense</name>
    <dbReference type="NCBI Taxonomy" id="1728934"/>
    <lineage>
        <taxon>Bacteria</taxon>
        <taxon>Bacillati</taxon>
        <taxon>Bacillota</taxon>
        <taxon>Clostridia</taxon>
        <taxon>Eubacteriales</taxon>
        <taxon>Clostridiaceae</taxon>
        <taxon>Clostridium</taxon>
    </lineage>
</organism>
<proteinExistence type="predicted"/>
<dbReference type="RefSeq" id="WP_406787193.1">
    <property type="nucleotide sequence ID" value="NZ_JBJIAA010000006.1"/>
</dbReference>
<evidence type="ECO:0000256" key="2">
    <source>
        <dbReference type="ARBA" id="ARBA00023125"/>
    </source>
</evidence>
<dbReference type="PRINTS" id="PR00035">
    <property type="entry name" value="HTHGNTR"/>
</dbReference>
<feature type="domain" description="HTH gntR-type" evidence="4">
    <location>
        <begin position="6"/>
        <end position="74"/>
    </location>
</feature>
<accession>A0ABW8TDJ1</accession>
<protein>
    <submittedName>
        <fullName evidence="5">GntR family transcriptional regulator</fullName>
    </submittedName>
</protein>
<dbReference type="EMBL" id="JBJIAA010000006">
    <property type="protein sequence ID" value="MFL0250528.1"/>
    <property type="molecule type" value="Genomic_DNA"/>
</dbReference>
<evidence type="ECO:0000256" key="1">
    <source>
        <dbReference type="ARBA" id="ARBA00023015"/>
    </source>
</evidence>
<dbReference type="SUPFAM" id="SSF46785">
    <property type="entry name" value="Winged helix' DNA-binding domain"/>
    <property type="match status" value="1"/>
</dbReference>
<reference evidence="5 6" key="1">
    <citation type="submission" date="2024-11" db="EMBL/GenBank/DDBJ databases">
        <authorList>
            <person name="Heng Y.C."/>
            <person name="Lim A.C.H."/>
            <person name="Lee J.K.Y."/>
            <person name="Kittelmann S."/>
        </authorList>
    </citation>
    <scope>NUCLEOTIDE SEQUENCE [LARGE SCALE GENOMIC DNA]</scope>
    <source>
        <strain evidence="5 6">WILCCON 0114</strain>
    </source>
</reference>
<comment type="caution">
    <text evidence="5">The sequence shown here is derived from an EMBL/GenBank/DDBJ whole genome shotgun (WGS) entry which is preliminary data.</text>
</comment>
<dbReference type="InterPro" id="IPR036390">
    <property type="entry name" value="WH_DNA-bd_sf"/>
</dbReference>
<keyword evidence="1" id="KW-0805">Transcription regulation</keyword>
<dbReference type="SUPFAM" id="SSF64288">
    <property type="entry name" value="Chorismate lyase-like"/>
    <property type="match status" value="1"/>
</dbReference>
<dbReference type="SMART" id="SM00866">
    <property type="entry name" value="UTRA"/>
    <property type="match status" value="1"/>
</dbReference>
<gene>
    <name evidence="5" type="ORF">ACJDT4_08850</name>
</gene>
<sequence>MGRYMGLVSIEISDRIEEYIDINNLKEHDKLPSERELAEIWKVNRTTLRRAIDKLINEGVLYSKDGRENYVSPKKIDRDLCHFMSFTETMKNRGLCISTKLVSIKIVEANKELAKALSIFLGREVLEIKRIRIVDEKPLDFEISYIPSNLCKGIEKYDLENNSLYKILERDFKIKLLKQRQDVSMQYVGLEEGKYLDIKEGTAVLVSKGITLNVAEEPVEYSIAFTRADRCSFSSVLK</sequence>
<dbReference type="InterPro" id="IPR000524">
    <property type="entry name" value="Tscrpt_reg_HTH_GntR"/>
</dbReference>
<evidence type="ECO:0000259" key="4">
    <source>
        <dbReference type="PROSITE" id="PS50949"/>
    </source>
</evidence>
<dbReference type="Gene3D" id="3.40.1410.10">
    <property type="entry name" value="Chorismate lyase-like"/>
    <property type="match status" value="1"/>
</dbReference>
<dbReference type="InterPro" id="IPR011663">
    <property type="entry name" value="UTRA"/>
</dbReference>
<evidence type="ECO:0000313" key="6">
    <source>
        <dbReference type="Proteomes" id="UP001623592"/>
    </source>
</evidence>
<dbReference type="Pfam" id="PF07702">
    <property type="entry name" value="UTRA"/>
    <property type="match status" value="1"/>
</dbReference>
<dbReference type="CDD" id="cd07377">
    <property type="entry name" value="WHTH_GntR"/>
    <property type="match status" value="1"/>
</dbReference>
<keyword evidence="3" id="KW-0804">Transcription</keyword>
<dbReference type="Proteomes" id="UP001623592">
    <property type="component" value="Unassembled WGS sequence"/>
</dbReference>
<keyword evidence="6" id="KW-1185">Reference proteome</keyword>
<dbReference type="PROSITE" id="PS50949">
    <property type="entry name" value="HTH_GNTR"/>
    <property type="match status" value="1"/>
</dbReference>
<dbReference type="Gene3D" id="1.10.10.10">
    <property type="entry name" value="Winged helix-like DNA-binding domain superfamily/Winged helix DNA-binding domain"/>
    <property type="match status" value="1"/>
</dbReference>
<dbReference type="PANTHER" id="PTHR44846:SF1">
    <property type="entry name" value="MANNOSYL-D-GLYCERATE TRANSPORT_METABOLISM SYSTEM REPRESSOR MNGR-RELATED"/>
    <property type="match status" value="1"/>
</dbReference>
<evidence type="ECO:0000256" key="3">
    <source>
        <dbReference type="ARBA" id="ARBA00023163"/>
    </source>
</evidence>
<keyword evidence="2" id="KW-0238">DNA-binding</keyword>
<evidence type="ECO:0000313" key="5">
    <source>
        <dbReference type="EMBL" id="MFL0250528.1"/>
    </source>
</evidence>
<dbReference type="InterPro" id="IPR028978">
    <property type="entry name" value="Chorismate_lyase_/UTRA_dom_sf"/>
</dbReference>
<dbReference type="InterPro" id="IPR036388">
    <property type="entry name" value="WH-like_DNA-bd_sf"/>
</dbReference>
<dbReference type="InterPro" id="IPR050679">
    <property type="entry name" value="Bact_HTH_transcr_reg"/>
</dbReference>
<dbReference type="PANTHER" id="PTHR44846">
    <property type="entry name" value="MANNOSYL-D-GLYCERATE TRANSPORT/METABOLISM SYSTEM REPRESSOR MNGR-RELATED"/>
    <property type="match status" value="1"/>
</dbReference>
<dbReference type="SMART" id="SM00345">
    <property type="entry name" value="HTH_GNTR"/>
    <property type="match status" value="1"/>
</dbReference>
<name>A0ABW8TDJ1_9CLOT</name>